<dbReference type="SUPFAM" id="SSF52540">
    <property type="entry name" value="P-loop containing nucleoside triphosphate hydrolases"/>
    <property type="match status" value="1"/>
</dbReference>
<comment type="similarity">
    <text evidence="1">Belongs to the helicase family.</text>
</comment>
<organism evidence="4 5">
    <name type="scientific">Ephemerocybe angulata</name>
    <dbReference type="NCBI Taxonomy" id="980116"/>
    <lineage>
        <taxon>Eukaryota</taxon>
        <taxon>Fungi</taxon>
        <taxon>Dikarya</taxon>
        <taxon>Basidiomycota</taxon>
        <taxon>Agaricomycotina</taxon>
        <taxon>Agaricomycetes</taxon>
        <taxon>Agaricomycetidae</taxon>
        <taxon>Agaricales</taxon>
        <taxon>Agaricineae</taxon>
        <taxon>Psathyrellaceae</taxon>
        <taxon>Ephemerocybe</taxon>
    </lineage>
</organism>
<dbReference type="EC" id="5.6.2.3" evidence="1"/>
<evidence type="ECO:0000259" key="3">
    <source>
        <dbReference type="Pfam" id="PF05970"/>
    </source>
</evidence>
<dbReference type="InterPro" id="IPR010285">
    <property type="entry name" value="DNA_helicase_pif1-like_DEAD"/>
</dbReference>
<reference evidence="4 5" key="1">
    <citation type="submission" date="2020-07" db="EMBL/GenBank/DDBJ databases">
        <title>Comparative genomics of pyrophilous fungi reveals a link between fire events and developmental genes.</title>
        <authorList>
            <consortium name="DOE Joint Genome Institute"/>
            <person name="Steindorff A.S."/>
            <person name="Carver A."/>
            <person name="Calhoun S."/>
            <person name="Stillman K."/>
            <person name="Liu H."/>
            <person name="Lipzen A."/>
            <person name="Pangilinan J."/>
            <person name="Labutti K."/>
            <person name="Bruns T.D."/>
            <person name="Grigoriev I.V."/>
        </authorList>
    </citation>
    <scope>NUCLEOTIDE SEQUENCE [LARGE SCALE GENOMIC DNA]</scope>
    <source>
        <strain evidence="4 5">CBS 144469</strain>
    </source>
</reference>
<comment type="catalytic activity">
    <reaction evidence="1">
        <text>ATP + H2O = ADP + phosphate + H(+)</text>
        <dbReference type="Rhea" id="RHEA:13065"/>
        <dbReference type="ChEBI" id="CHEBI:15377"/>
        <dbReference type="ChEBI" id="CHEBI:15378"/>
        <dbReference type="ChEBI" id="CHEBI:30616"/>
        <dbReference type="ChEBI" id="CHEBI:43474"/>
        <dbReference type="ChEBI" id="CHEBI:456216"/>
        <dbReference type="EC" id="5.6.2.3"/>
    </reaction>
</comment>
<feature type="region of interest" description="Disordered" evidence="2">
    <location>
        <begin position="1"/>
        <end position="25"/>
    </location>
</feature>
<keyword evidence="1" id="KW-0227">DNA damage</keyword>
<evidence type="ECO:0000256" key="1">
    <source>
        <dbReference type="RuleBase" id="RU363044"/>
    </source>
</evidence>
<proteinExistence type="inferred from homology"/>
<keyword evidence="1" id="KW-0234">DNA repair</keyword>
<dbReference type="Proteomes" id="UP000521943">
    <property type="component" value="Unassembled WGS sequence"/>
</dbReference>
<accession>A0A8H6HXV5</accession>
<dbReference type="Pfam" id="PF05970">
    <property type="entry name" value="PIF1"/>
    <property type="match status" value="1"/>
</dbReference>
<feature type="compositionally biased region" description="Acidic residues" evidence="2">
    <location>
        <begin position="292"/>
        <end position="313"/>
    </location>
</feature>
<keyword evidence="1" id="KW-0347">Helicase</keyword>
<comment type="cofactor">
    <cofactor evidence="1">
        <name>Mg(2+)</name>
        <dbReference type="ChEBI" id="CHEBI:18420"/>
    </cofactor>
</comment>
<evidence type="ECO:0000313" key="4">
    <source>
        <dbReference type="EMBL" id="KAF6755124.1"/>
    </source>
</evidence>
<keyword evidence="1" id="KW-0067">ATP-binding</keyword>
<dbReference type="InterPro" id="IPR027417">
    <property type="entry name" value="P-loop_NTPase"/>
</dbReference>
<dbReference type="Gene3D" id="3.40.50.300">
    <property type="entry name" value="P-loop containing nucleotide triphosphate hydrolases"/>
    <property type="match status" value="1"/>
</dbReference>
<dbReference type="GO" id="GO:0005524">
    <property type="term" value="F:ATP binding"/>
    <property type="evidence" value="ECO:0007669"/>
    <property type="project" value="UniProtKB-KW"/>
</dbReference>
<dbReference type="GO" id="GO:0000723">
    <property type="term" value="P:telomere maintenance"/>
    <property type="evidence" value="ECO:0007669"/>
    <property type="project" value="InterPro"/>
</dbReference>
<feature type="compositionally biased region" description="Basic and acidic residues" evidence="2">
    <location>
        <begin position="10"/>
        <end position="20"/>
    </location>
</feature>
<feature type="non-terminal residue" evidence="4">
    <location>
        <position position="1"/>
    </location>
</feature>
<keyword evidence="1" id="KW-0233">DNA recombination</keyword>
<evidence type="ECO:0000313" key="5">
    <source>
        <dbReference type="Proteomes" id="UP000521943"/>
    </source>
</evidence>
<dbReference type="GO" id="GO:0006281">
    <property type="term" value="P:DNA repair"/>
    <property type="evidence" value="ECO:0007669"/>
    <property type="project" value="UniProtKB-KW"/>
</dbReference>
<dbReference type="GO" id="GO:0006310">
    <property type="term" value="P:DNA recombination"/>
    <property type="evidence" value="ECO:0007669"/>
    <property type="project" value="UniProtKB-KW"/>
</dbReference>
<dbReference type="GO" id="GO:0016787">
    <property type="term" value="F:hydrolase activity"/>
    <property type="evidence" value="ECO:0007669"/>
    <property type="project" value="UniProtKB-KW"/>
</dbReference>
<gene>
    <name evidence="4" type="ORF">DFP72DRAFT_745796</name>
</gene>
<dbReference type="EMBL" id="JACGCI010000031">
    <property type="protein sequence ID" value="KAF6755124.1"/>
    <property type="molecule type" value="Genomic_DNA"/>
</dbReference>
<protein>
    <recommendedName>
        <fullName evidence="1">ATP-dependent DNA helicase</fullName>
        <ecNumber evidence="1">5.6.2.3</ecNumber>
    </recommendedName>
</protein>
<sequence length="545" mass="61312">MYESFSKNESVLDKSKEDKPGNGARKMLTKVVNSLSAKMEIGAPMAALYLLKNPDHYTSHQFIPFYWKNYHTYVEGQWNALLDIADPGEGVSVKLEDGDHGNHGHPEVDLAPLEDAPGHSETVQMARMDGYLLAKTNTDDYRFRPLQMENICLYDFIQCSLKHPIRSQRLPKRDLRWLNLHEHHPQHTTHVVALDPSRRLLYVPHFIGPALPRRDAGNREDYCCTMLTLFCPWRTGIDLRSAETTWEETFRKYAFTDQQRTLMENFNMRYECYDARDDYGAITKSAGGSEGDAGDSEDEDIYPDNGENPEDDDELLEMGFGKAAANLQRSNAALTQALRAAGWKAKSQDRKADARALKLPTIAIDSALRSGAWNNIIKVEKLRAWRRKMSGFLRVGESETHEQNGGNLREVRNDAYVVPGSYISKDFQPPQEKWSDIMTRVVADFKLNDGQEKAFRIVANHSCCIAPEQLLMHLGGMGGTGKSTVIRALCQFFNDRNETYRFVLLGPTGTSAALIGGSTYHTFLGINQGASATGSTSAKVEEVRE</sequence>
<keyword evidence="5" id="KW-1185">Reference proteome</keyword>
<name>A0A8H6HXV5_9AGAR</name>
<dbReference type="AlphaFoldDB" id="A0A8H6HXV5"/>
<dbReference type="OrthoDB" id="3259294at2759"/>
<dbReference type="GO" id="GO:0043139">
    <property type="term" value="F:5'-3' DNA helicase activity"/>
    <property type="evidence" value="ECO:0007669"/>
    <property type="project" value="UniProtKB-EC"/>
</dbReference>
<comment type="caution">
    <text evidence="4">The sequence shown here is derived from an EMBL/GenBank/DDBJ whole genome shotgun (WGS) entry which is preliminary data.</text>
</comment>
<evidence type="ECO:0000256" key="2">
    <source>
        <dbReference type="SAM" id="MobiDB-lite"/>
    </source>
</evidence>
<keyword evidence="1" id="KW-0547">Nucleotide-binding</keyword>
<feature type="region of interest" description="Disordered" evidence="2">
    <location>
        <begin position="284"/>
        <end position="313"/>
    </location>
</feature>
<feature type="domain" description="DNA helicase Pif1-like DEAD-box helicase" evidence="3">
    <location>
        <begin position="446"/>
        <end position="532"/>
    </location>
</feature>
<keyword evidence="1" id="KW-0378">Hydrolase</keyword>